<dbReference type="EMBL" id="BJYY01000013">
    <property type="protein sequence ID" value="GEO34330.1"/>
    <property type="molecule type" value="Genomic_DNA"/>
</dbReference>
<accession>A0A512DDN6</accession>
<sequence length="142" mass="16074">MRITAFATNTRAGGPSTQLTDPELRHRHRARCEDRIWIAKDTGLTYLPLHSFAANQIWCPIVTLALDVTARMQSLALSGHHARRSEPKRIRLQLFTVPAAPARTGRRILLHSRPGHAGPRGHRRAPTTRPHRARLTPRRPSR</sequence>
<dbReference type="InterPro" id="IPR025668">
    <property type="entry name" value="Tnp_DDE_dom"/>
</dbReference>
<keyword evidence="4" id="KW-1185">Reference proteome</keyword>
<dbReference type="Pfam" id="PF13701">
    <property type="entry name" value="DDE_Tnp_1_4"/>
    <property type="match status" value="1"/>
</dbReference>
<feature type="region of interest" description="Disordered" evidence="1">
    <location>
        <begin position="1"/>
        <end position="22"/>
    </location>
</feature>
<evidence type="ECO:0000313" key="3">
    <source>
        <dbReference type="EMBL" id="GEO34330.1"/>
    </source>
</evidence>
<reference evidence="3 4" key="1">
    <citation type="submission" date="2019-07" db="EMBL/GenBank/DDBJ databases">
        <title>Whole genome shotgun sequence of Cellulomonas aerilata NBRC 106308.</title>
        <authorList>
            <person name="Hosoyama A."/>
            <person name="Uohara A."/>
            <person name="Ohji S."/>
            <person name="Ichikawa N."/>
        </authorList>
    </citation>
    <scope>NUCLEOTIDE SEQUENCE [LARGE SCALE GENOMIC DNA]</scope>
    <source>
        <strain evidence="3 4">NBRC 106308</strain>
    </source>
</reference>
<feature type="compositionally biased region" description="Polar residues" evidence="1">
    <location>
        <begin position="1"/>
        <end position="20"/>
    </location>
</feature>
<name>A0A512DDN6_9CELL</name>
<organism evidence="3 4">
    <name type="scientific">Cellulomonas aerilata</name>
    <dbReference type="NCBI Taxonomy" id="515326"/>
    <lineage>
        <taxon>Bacteria</taxon>
        <taxon>Bacillati</taxon>
        <taxon>Actinomycetota</taxon>
        <taxon>Actinomycetes</taxon>
        <taxon>Micrococcales</taxon>
        <taxon>Cellulomonadaceae</taxon>
        <taxon>Cellulomonas</taxon>
    </lineage>
</organism>
<dbReference type="AlphaFoldDB" id="A0A512DDN6"/>
<dbReference type="Proteomes" id="UP000321181">
    <property type="component" value="Unassembled WGS sequence"/>
</dbReference>
<feature type="region of interest" description="Disordered" evidence="1">
    <location>
        <begin position="110"/>
        <end position="142"/>
    </location>
</feature>
<evidence type="ECO:0000256" key="1">
    <source>
        <dbReference type="SAM" id="MobiDB-lite"/>
    </source>
</evidence>
<evidence type="ECO:0000313" key="4">
    <source>
        <dbReference type="Proteomes" id="UP000321181"/>
    </source>
</evidence>
<gene>
    <name evidence="3" type="ORF">CAE01nite_20550</name>
</gene>
<feature type="domain" description="Transposase DDE" evidence="2">
    <location>
        <begin position="20"/>
        <end position="111"/>
    </location>
</feature>
<comment type="caution">
    <text evidence="3">The sequence shown here is derived from an EMBL/GenBank/DDBJ whole genome shotgun (WGS) entry which is preliminary data.</text>
</comment>
<protein>
    <recommendedName>
        <fullName evidence="2">Transposase DDE domain-containing protein</fullName>
    </recommendedName>
</protein>
<proteinExistence type="predicted"/>
<evidence type="ECO:0000259" key="2">
    <source>
        <dbReference type="Pfam" id="PF13701"/>
    </source>
</evidence>